<evidence type="ECO:0000313" key="2">
    <source>
        <dbReference type="EMBL" id="TQE96837.1"/>
    </source>
</evidence>
<gene>
    <name evidence="2" type="ORF">FKZ61_06150</name>
</gene>
<feature type="signal peptide" evidence="1">
    <location>
        <begin position="1"/>
        <end position="32"/>
    </location>
</feature>
<accession>A0A540VJA0</accession>
<dbReference type="Gene3D" id="2.160.20.10">
    <property type="entry name" value="Single-stranded right-handed beta-helix, Pectin lyase-like"/>
    <property type="match status" value="2"/>
</dbReference>
<dbReference type="Proteomes" id="UP000317371">
    <property type="component" value="Unassembled WGS sequence"/>
</dbReference>
<dbReference type="InParanoid" id="A0A540VJA0"/>
<dbReference type="OrthoDB" id="9815940at2"/>
<keyword evidence="1" id="KW-0732">Signal</keyword>
<dbReference type="InterPro" id="IPR006626">
    <property type="entry name" value="PbH1"/>
</dbReference>
<comment type="caution">
    <text evidence="2">The sequence shown here is derived from an EMBL/GenBank/DDBJ whole genome shotgun (WGS) entry which is preliminary data.</text>
</comment>
<dbReference type="AlphaFoldDB" id="A0A540VJA0"/>
<keyword evidence="3" id="KW-1185">Reference proteome</keyword>
<proteinExistence type="predicted"/>
<dbReference type="RefSeq" id="WP_141609209.1">
    <property type="nucleotide sequence ID" value="NZ_VIGC02000006.1"/>
</dbReference>
<dbReference type="SMART" id="SM00710">
    <property type="entry name" value="PbH1"/>
    <property type="match status" value="5"/>
</dbReference>
<evidence type="ECO:0008006" key="4">
    <source>
        <dbReference type="Google" id="ProtNLM"/>
    </source>
</evidence>
<dbReference type="SUPFAM" id="SSF51126">
    <property type="entry name" value="Pectin lyase-like"/>
    <property type="match status" value="2"/>
</dbReference>
<sequence length="636" mass="65937">MTKIFISRKRIVLYCLFAVALALIARATYAEAAEYAPYARTLYVDAQNGNDNGNSCLTPTIPCRTIQYAINQSTSGDTILVAAGVYTYAGVDNPCERYLGGQRAVACIVNKQITLRGGYANGNWSVANPAANPSVIDGESRFRGVWVQGTEPGNSSLLAGIEMEGFTIRRGYIQGASSGGDAQTFAFGGGMLTDHATVVLRNVRFEDNVAKGGGAQNEYGGSASGGGLAIRKTPTRAWLERLVFVNNRSEGGNGRIRGGYALGPGLFILRSEVDGSALEFYDNLSQAGSTSGNGRTSDFQTADAFGALTIMGYADATLWNVTAQRNQSIGGNAAVNAGGAFGGAITIEGNPNVDADGDGIYETATVRLVGCQLSDNLVQGGDAANGGIAAGGALETIHSTLWLEKCSILNNRSQGGNGSSAQGPAGGGGLYLQNIFYGEPTATVKNSIIAFNQVAAGQGPAVGGGGGGIWLQGVTATLHHNTIVGNRMLTTPLQGAAILVMSDGATGGAKPADIRYNIIADHTDAGFSALHVRPSNTANLAYNLFFGNTSNVNTAQAGAINGMGTSIFQDPLFISITPGPNLFRIPASSPAVDQAMGSDETVDVESSPRHGVPDIGAYEATSFRAELFIYLPMIER</sequence>
<dbReference type="InterPro" id="IPR012334">
    <property type="entry name" value="Pectin_lyas_fold"/>
</dbReference>
<reference evidence="2 3" key="1">
    <citation type="submission" date="2019-06" db="EMBL/GenBank/DDBJ databases">
        <title>Genome sequence of Litorilinea aerophila BAA-2444.</title>
        <authorList>
            <person name="Maclea K.S."/>
            <person name="Maurais E.G."/>
            <person name="Iannazzi L.C."/>
        </authorList>
    </citation>
    <scope>NUCLEOTIDE SEQUENCE [LARGE SCALE GENOMIC DNA]</scope>
    <source>
        <strain evidence="2 3">ATCC BAA-2444</strain>
    </source>
</reference>
<organism evidence="2 3">
    <name type="scientific">Litorilinea aerophila</name>
    <dbReference type="NCBI Taxonomy" id="1204385"/>
    <lineage>
        <taxon>Bacteria</taxon>
        <taxon>Bacillati</taxon>
        <taxon>Chloroflexota</taxon>
        <taxon>Caldilineae</taxon>
        <taxon>Caldilineales</taxon>
        <taxon>Caldilineaceae</taxon>
        <taxon>Litorilinea</taxon>
    </lineage>
</organism>
<dbReference type="EMBL" id="VIGC01000006">
    <property type="protein sequence ID" value="TQE96837.1"/>
    <property type="molecule type" value="Genomic_DNA"/>
</dbReference>
<evidence type="ECO:0000256" key="1">
    <source>
        <dbReference type="SAM" id="SignalP"/>
    </source>
</evidence>
<feature type="chain" id="PRO_5022026355" description="DUF1565 domain-containing protein" evidence="1">
    <location>
        <begin position="33"/>
        <end position="636"/>
    </location>
</feature>
<protein>
    <recommendedName>
        <fullName evidence="4">DUF1565 domain-containing protein</fullName>
    </recommendedName>
</protein>
<name>A0A540VJA0_9CHLR</name>
<evidence type="ECO:0000313" key="3">
    <source>
        <dbReference type="Proteomes" id="UP000317371"/>
    </source>
</evidence>
<dbReference type="InterPro" id="IPR011050">
    <property type="entry name" value="Pectin_lyase_fold/virulence"/>
</dbReference>